<keyword evidence="3" id="KW-1185">Reference proteome</keyword>
<dbReference type="AlphaFoldDB" id="A0A915HKW6"/>
<feature type="region of interest" description="Disordered" evidence="1">
    <location>
        <begin position="90"/>
        <end position="111"/>
    </location>
</feature>
<accession>A0A915HKW6</accession>
<proteinExistence type="predicted"/>
<dbReference type="Proteomes" id="UP000887565">
    <property type="component" value="Unplaced"/>
</dbReference>
<protein>
    <submittedName>
        <fullName evidence="4">Uncharacterized protein</fullName>
    </submittedName>
</protein>
<organism evidence="3 4">
    <name type="scientific">Romanomermis culicivorax</name>
    <name type="common">Nematode worm</name>
    <dbReference type="NCBI Taxonomy" id="13658"/>
    <lineage>
        <taxon>Eukaryota</taxon>
        <taxon>Metazoa</taxon>
        <taxon>Ecdysozoa</taxon>
        <taxon>Nematoda</taxon>
        <taxon>Enoplea</taxon>
        <taxon>Dorylaimia</taxon>
        <taxon>Mermithida</taxon>
        <taxon>Mermithoidea</taxon>
        <taxon>Mermithidae</taxon>
        <taxon>Romanomermis</taxon>
    </lineage>
</organism>
<keyword evidence="2" id="KW-0812">Transmembrane</keyword>
<evidence type="ECO:0000256" key="1">
    <source>
        <dbReference type="SAM" id="MobiDB-lite"/>
    </source>
</evidence>
<name>A0A915HKW6_ROMCU</name>
<keyword evidence="2" id="KW-0472">Membrane</keyword>
<evidence type="ECO:0000313" key="4">
    <source>
        <dbReference type="WBParaSite" id="nRc.2.0.1.t02115-RA"/>
    </source>
</evidence>
<feature type="region of interest" description="Disordered" evidence="1">
    <location>
        <begin position="123"/>
        <end position="145"/>
    </location>
</feature>
<evidence type="ECO:0000313" key="3">
    <source>
        <dbReference type="Proteomes" id="UP000887565"/>
    </source>
</evidence>
<sequence length="145" mass="15995">MDKSFFEHNIPTFVHDIWQQFQDATRNIEMLIIGAVVACIVGVCCGGCCPRNKENLFHSCFNTEVRLTIALLAIISVALFVDEGREASMDQAKGMKMSETTENKGRKSGMQKPVLPRLIFEKSVGSPMPTPMGSNTLKKKGALQS</sequence>
<dbReference type="WBParaSite" id="nRc.2.0.1.t02115-RA">
    <property type="protein sequence ID" value="nRc.2.0.1.t02115-RA"/>
    <property type="gene ID" value="nRc.2.0.1.g02115"/>
</dbReference>
<feature type="transmembrane region" description="Helical" evidence="2">
    <location>
        <begin position="30"/>
        <end position="49"/>
    </location>
</feature>
<reference evidence="4" key="1">
    <citation type="submission" date="2022-11" db="UniProtKB">
        <authorList>
            <consortium name="WormBaseParasite"/>
        </authorList>
    </citation>
    <scope>IDENTIFICATION</scope>
</reference>
<evidence type="ECO:0000256" key="2">
    <source>
        <dbReference type="SAM" id="Phobius"/>
    </source>
</evidence>
<keyword evidence="2" id="KW-1133">Transmembrane helix</keyword>